<accession>A0A6J4GNL4</accession>
<keyword evidence="2" id="KW-1185">Reference proteome</keyword>
<evidence type="ECO:0000313" key="1">
    <source>
        <dbReference type="EMBL" id="CAA9199697.1"/>
    </source>
</evidence>
<sequence length="138" mass="15528">MKLEKPTTILKYLKQFLLLVGLIYAFSNCHIKKSVLHFAGIESVVLSQKSLTQLPIQGSCTVNILNKNLTSKKTIAATQIPSLHKLKCFNFQTKENKDFKTLCVNSAFEFNKSSASFPPIFIVFKNLKIAPRVVSYTT</sequence>
<dbReference type="EMBL" id="CADCSU010000102">
    <property type="protein sequence ID" value="CAA9199697.1"/>
    <property type="molecule type" value="Genomic_DNA"/>
</dbReference>
<reference evidence="1 2" key="1">
    <citation type="submission" date="2020-02" db="EMBL/GenBank/DDBJ databases">
        <authorList>
            <person name="Criscuolo A."/>
        </authorList>
    </citation>
    <scope>NUCLEOTIDE SEQUENCE [LARGE SCALE GENOMIC DNA]</scope>
    <source>
        <strain evidence="1">CIP105534</strain>
    </source>
</reference>
<dbReference type="Proteomes" id="UP000479938">
    <property type="component" value="Unassembled WGS sequence"/>
</dbReference>
<dbReference type="RefSeq" id="WP_173971289.1">
    <property type="nucleotide sequence ID" value="NZ_CADCSU010000102.1"/>
</dbReference>
<dbReference type="AlphaFoldDB" id="A0A6J4GNL4"/>
<name>A0A6J4GNL4_9FLAO</name>
<gene>
    <name evidence="1" type="ORF">FLA105534_02723</name>
</gene>
<organism evidence="1 2">
    <name type="scientific">Flavobacterium bizetiae</name>
    <dbReference type="NCBI Taxonomy" id="2704140"/>
    <lineage>
        <taxon>Bacteria</taxon>
        <taxon>Pseudomonadati</taxon>
        <taxon>Bacteroidota</taxon>
        <taxon>Flavobacteriia</taxon>
        <taxon>Flavobacteriales</taxon>
        <taxon>Flavobacteriaceae</taxon>
        <taxon>Flavobacterium</taxon>
    </lineage>
</organism>
<protein>
    <submittedName>
        <fullName evidence="1">Uncharacterized protein</fullName>
    </submittedName>
</protein>
<evidence type="ECO:0000313" key="2">
    <source>
        <dbReference type="Proteomes" id="UP000479938"/>
    </source>
</evidence>
<proteinExistence type="predicted"/>